<evidence type="ECO:0000313" key="2">
    <source>
        <dbReference type="Proteomes" id="UP000254304"/>
    </source>
</evidence>
<dbReference type="EMBL" id="UGGO01000001">
    <property type="protein sequence ID" value="STQ42362.1"/>
    <property type="molecule type" value="Genomic_DNA"/>
</dbReference>
<dbReference type="Proteomes" id="UP000254304">
    <property type="component" value="Unassembled WGS sequence"/>
</dbReference>
<evidence type="ECO:0000313" key="1">
    <source>
        <dbReference type="EMBL" id="STQ42362.1"/>
    </source>
</evidence>
<reference evidence="1 2" key="1">
    <citation type="submission" date="2018-06" db="EMBL/GenBank/DDBJ databases">
        <authorList>
            <consortium name="Pathogen Informatics"/>
            <person name="Doyle S."/>
        </authorList>
    </citation>
    <scope>NUCLEOTIDE SEQUENCE [LARGE SCALE GENOMIC DNA]</scope>
    <source>
        <strain evidence="1 2">NCTC12157</strain>
    </source>
</reference>
<name>A0A377N6T4_9GAMM</name>
<organism evidence="1 2">
    <name type="scientific">Ewingella americana</name>
    <dbReference type="NCBI Taxonomy" id="41202"/>
    <lineage>
        <taxon>Bacteria</taxon>
        <taxon>Pseudomonadati</taxon>
        <taxon>Pseudomonadota</taxon>
        <taxon>Gammaproteobacteria</taxon>
        <taxon>Enterobacterales</taxon>
        <taxon>Yersiniaceae</taxon>
        <taxon>Ewingella</taxon>
    </lineage>
</organism>
<dbReference type="AlphaFoldDB" id="A0A377N6T4"/>
<gene>
    <name evidence="1" type="ORF">NCTC12157_00015</name>
</gene>
<proteinExistence type="predicted"/>
<protein>
    <submittedName>
        <fullName evidence="1">Uncharacterized protein</fullName>
    </submittedName>
</protein>
<accession>A0A377N6T4</accession>
<sequence>MSKQCVNIIKIDIWQQDLSYLLHYNWLNKFCSKAKKNHPAK</sequence>